<organism evidence="1 2">
    <name type="scientific">Pisolithus microcarpus 441</name>
    <dbReference type="NCBI Taxonomy" id="765257"/>
    <lineage>
        <taxon>Eukaryota</taxon>
        <taxon>Fungi</taxon>
        <taxon>Dikarya</taxon>
        <taxon>Basidiomycota</taxon>
        <taxon>Agaricomycotina</taxon>
        <taxon>Agaricomycetes</taxon>
        <taxon>Agaricomycetidae</taxon>
        <taxon>Boletales</taxon>
        <taxon>Sclerodermatineae</taxon>
        <taxon>Pisolithaceae</taxon>
        <taxon>Pisolithus</taxon>
    </lineage>
</organism>
<dbReference type="AlphaFoldDB" id="A0A0C9YKD6"/>
<evidence type="ECO:0000313" key="1">
    <source>
        <dbReference type="EMBL" id="KIK14324.1"/>
    </source>
</evidence>
<sequence length="55" mass="6640">MSTIYDTKWMCCLFEGFENDIKALVKEALFKDPTHPLDWMNELQDWHQSQEKESM</sequence>
<dbReference type="HOGENOM" id="CLU_3033289_0_0_1"/>
<proteinExistence type="predicted"/>
<dbReference type="EMBL" id="KN833944">
    <property type="protein sequence ID" value="KIK14324.1"/>
    <property type="molecule type" value="Genomic_DNA"/>
</dbReference>
<protein>
    <submittedName>
        <fullName evidence="1">Uncharacterized protein</fullName>
    </submittedName>
</protein>
<dbReference type="Proteomes" id="UP000054018">
    <property type="component" value="Unassembled WGS sequence"/>
</dbReference>
<keyword evidence="2" id="KW-1185">Reference proteome</keyword>
<accession>A0A0C9YKD6</accession>
<reference evidence="2" key="2">
    <citation type="submission" date="2015-01" db="EMBL/GenBank/DDBJ databases">
        <title>Evolutionary Origins and Diversification of the Mycorrhizal Mutualists.</title>
        <authorList>
            <consortium name="DOE Joint Genome Institute"/>
            <consortium name="Mycorrhizal Genomics Consortium"/>
            <person name="Kohler A."/>
            <person name="Kuo A."/>
            <person name="Nagy L.G."/>
            <person name="Floudas D."/>
            <person name="Copeland A."/>
            <person name="Barry K.W."/>
            <person name="Cichocki N."/>
            <person name="Veneault-Fourrey C."/>
            <person name="LaButti K."/>
            <person name="Lindquist E.A."/>
            <person name="Lipzen A."/>
            <person name="Lundell T."/>
            <person name="Morin E."/>
            <person name="Murat C."/>
            <person name="Riley R."/>
            <person name="Ohm R."/>
            <person name="Sun H."/>
            <person name="Tunlid A."/>
            <person name="Henrissat B."/>
            <person name="Grigoriev I.V."/>
            <person name="Hibbett D.S."/>
            <person name="Martin F."/>
        </authorList>
    </citation>
    <scope>NUCLEOTIDE SEQUENCE [LARGE SCALE GENOMIC DNA]</scope>
    <source>
        <strain evidence="2">441</strain>
    </source>
</reference>
<evidence type="ECO:0000313" key="2">
    <source>
        <dbReference type="Proteomes" id="UP000054018"/>
    </source>
</evidence>
<name>A0A0C9YKD6_9AGAM</name>
<reference evidence="1 2" key="1">
    <citation type="submission" date="2014-04" db="EMBL/GenBank/DDBJ databases">
        <authorList>
            <consortium name="DOE Joint Genome Institute"/>
            <person name="Kuo A."/>
            <person name="Kohler A."/>
            <person name="Costa M.D."/>
            <person name="Nagy L.G."/>
            <person name="Floudas D."/>
            <person name="Copeland A."/>
            <person name="Barry K.W."/>
            <person name="Cichocki N."/>
            <person name="Veneault-Fourrey C."/>
            <person name="LaButti K."/>
            <person name="Lindquist E.A."/>
            <person name="Lipzen A."/>
            <person name="Lundell T."/>
            <person name="Morin E."/>
            <person name="Murat C."/>
            <person name="Sun H."/>
            <person name="Tunlid A."/>
            <person name="Henrissat B."/>
            <person name="Grigoriev I.V."/>
            <person name="Hibbett D.S."/>
            <person name="Martin F."/>
            <person name="Nordberg H.P."/>
            <person name="Cantor M.N."/>
            <person name="Hua S.X."/>
        </authorList>
    </citation>
    <scope>NUCLEOTIDE SEQUENCE [LARGE SCALE GENOMIC DNA]</scope>
    <source>
        <strain evidence="1 2">441</strain>
    </source>
</reference>
<gene>
    <name evidence="1" type="ORF">PISMIDRAFT_17364</name>
</gene>